<accession>A0A0D0C110</accession>
<protein>
    <submittedName>
        <fullName evidence="1">Uncharacterized protein</fullName>
    </submittedName>
</protein>
<dbReference type="AlphaFoldDB" id="A0A0D0C110"/>
<dbReference type="EMBL" id="KN835137">
    <property type="protein sequence ID" value="KIK48548.1"/>
    <property type="molecule type" value="Genomic_DNA"/>
</dbReference>
<sequence>MDRKGYSSHTVAVLRTNLNDRLGASAISASNGNRGTYAMRSADTDERPCVRRC</sequence>
<keyword evidence="2" id="KW-1185">Reference proteome</keyword>
<evidence type="ECO:0000313" key="1">
    <source>
        <dbReference type="EMBL" id="KIK48548.1"/>
    </source>
</evidence>
<dbReference type="Proteomes" id="UP000054485">
    <property type="component" value="Unassembled WGS sequence"/>
</dbReference>
<dbReference type="HOGENOM" id="CLU_3070282_0_0_1"/>
<proteinExistence type="predicted"/>
<name>A0A0D0C110_9AGAM</name>
<reference evidence="1 2" key="1">
    <citation type="submission" date="2014-04" db="EMBL/GenBank/DDBJ databases">
        <authorList>
            <consortium name="DOE Joint Genome Institute"/>
            <person name="Kuo A."/>
            <person name="Ruytinx J."/>
            <person name="Rineau F."/>
            <person name="Colpaert J."/>
            <person name="Kohler A."/>
            <person name="Nagy L.G."/>
            <person name="Floudas D."/>
            <person name="Copeland A."/>
            <person name="Barry K.W."/>
            <person name="Cichocki N."/>
            <person name="Veneault-Fourrey C."/>
            <person name="LaButti K."/>
            <person name="Lindquist E.A."/>
            <person name="Lipzen A."/>
            <person name="Lundell T."/>
            <person name="Morin E."/>
            <person name="Murat C."/>
            <person name="Sun H."/>
            <person name="Tunlid A."/>
            <person name="Henrissat B."/>
            <person name="Grigoriev I.V."/>
            <person name="Hibbett D.S."/>
            <person name="Martin F."/>
            <person name="Nordberg H.P."/>
            <person name="Cantor M.N."/>
            <person name="Hua S.X."/>
        </authorList>
    </citation>
    <scope>NUCLEOTIDE SEQUENCE [LARGE SCALE GENOMIC DNA]</scope>
    <source>
        <strain evidence="1 2">UH-Slu-Lm8-n1</strain>
    </source>
</reference>
<reference evidence="2" key="2">
    <citation type="submission" date="2015-01" db="EMBL/GenBank/DDBJ databases">
        <title>Evolutionary Origins and Diversification of the Mycorrhizal Mutualists.</title>
        <authorList>
            <consortium name="DOE Joint Genome Institute"/>
            <consortium name="Mycorrhizal Genomics Consortium"/>
            <person name="Kohler A."/>
            <person name="Kuo A."/>
            <person name="Nagy L.G."/>
            <person name="Floudas D."/>
            <person name="Copeland A."/>
            <person name="Barry K.W."/>
            <person name="Cichocki N."/>
            <person name="Veneault-Fourrey C."/>
            <person name="LaButti K."/>
            <person name="Lindquist E.A."/>
            <person name="Lipzen A."/>
            <person name="Lundell T."/>
            <person name="Morin E."/>
            <person name="Murat C."/>
            <person name="Riley R."/>
            <person name="Ohm R."/>
            <person name="Sun H."/>
            <person name="Tunlid A."/>
            <person name="Henrissat B."/>
            <person name="Grigoriev I.V."/>
            <person name="Hibbett D.S."/>
            <person name="Martin F."/>
        </authorList>
    </citation>
    <scope>NUCLEOTIDE SEQUENCE [LARGE SCALE GENOMIC DNA]</scope>
    <source>
        <strain evidence="2">UH-Slu-Lm8-n1</strain>
    </source>
</reference>
<organism evidence="1 2">
    <name type="scientific">Suillus luteus UH-Slu-Lm8-n1</name>
    <dbReference type="NCBI Taxonomy" id="930992"/>
    <lineage>
        <taxon>Eukaryota</taxon>
        <taxon>Fungi</taxon>
        <taxon>Dikarya</taxon>
        <taxon>Basidiomycota</taxon>
        <taxon>Agaricomycotina</taxon>
        <taxon>Agaricomycetes</taxon>
        <taxon>Agaricomycetidae</taxon>
        <taxon>Boletales</taxon>
        <taxon>Suillineae</taxon>
        <taxon>Suillaceae</taxon>
        <taxon>Suillus</taxon>
    </lineage>
</organism>
<evidence type="ECO:0000313" key="2">
    <source>
        <dbReference type="Proteomes" id="UP000054485"/>
    </source>
</evidence>
<dbReference type="InParanoid" id="A0A0D0C110"/>
<gene>
    <name evidence="1" type="ORF">CY34DRAFT_798044</name>
</gene>